<organism evidence="1">
    <name type="scientific">bioreactor metagenome</name>
    <dbReference type="NCBI Taxonomy" id="1076179"/>
    <lineage>
        <taxon>unclassified sequences</taxon>
        <taxon>metagenomes</taxon>
        <taxon>ecological metagenomes</taxon>
    </lineage>
</organism>
<reference evidence="1" key="1">
    <citation type="submission" date="2019-08" db="EMBL/GenBank/DDBJ databases">
        <authorList>
            <person name="Kucharzyk K."/>
            <person name="Murdoch R.W."/>
            <person name="Higgins S."/>
            <person name="Loffler F."/>
        </authorList>
    </citation>
    <scope>NUCLEOTIDE SEQUENCE</scope>
</reference>
<dbReference type="AlphaFoldDB" id="A0A645A3N8"/>
<comment type="caution">
    <text evidence="1">The sequence shown here is derived from an EMBL/GenBank/DDBJ whole genome shotgun (WGS) entry which is preliminary data.</text>
</comment>
<accession>A0A645A3N8</accession>
<sequence>MMFTFYQRWREKRQAQKAASEQAAKAEWLLIKQKQEACEKTGHSWESSYEIQGDGDPNIEGYVMITTKRCRYCGAVETDIEPYDKNEE</sequence>
<gene>
    <name evidence="1" type="ORF">SDC9_94518</name>
</gene>
<evidence type="ECO:0000313" key="1">
    <source>
        <dbReference type="EMBL" id="MPM47800.1"/>
    </source>
</evidence>
<dbReference type="EMBL" id="VSSQ01011823">
    <property type="protein sequence ID" value="MPM47800.1"/>
    <property type="molecule type" value="Genomic_DNA"/>
</dbReference>
<proteinExistence type="predicted"/>
<protein>
    <submittedName>
        <fullName evidence="1">Uncharacterized protein</fullName>
    </submittedName>
</protein>
<name>A0A645A3N8_9ZZZZ</name>